<dbReference type="Gene3D" id="3.40.50.720">
    <property type="entry name" value="NAD(P)-binding Rossmann-like Domain"/>
    <property type="match status" value="1"/>
</dbReference>
<dbReference type="EMBL" id="JAVDXW010000001">
    <property type="protein sequence ID" value="MDR7300000.1"/>
    <property type="molecule type" value="Genomic_DNA"/>
</dbReference>
<accession>A0AAE3Z9V3</accession>
<dbReference type="InterPro" id="IPR002328">
    <property type="entry name" value="ADH_Zn_CS"/>
</dbReference>
<evidence type="ECO:0000313" key="8">
    <source>
        <dbReference type="EMBL" id="MDR7300000.1"/>
    </source>
</evidence>
<comment type="similarity">
    <text evidence="5">Belongs to the zinc-containing alcohol dehydrogenase family.</text>
</comment>
<keyword evidence="2 5" id="KW-0479">Metal-binding</keyword>
<organism evidence="8 9">
    <name type="scientific">Haloactinomyces albus</name>
    <dbReference type="NCBI Taxonomy" id="1352928"/>
    <lineage>
        <taxon>Bacteria</taxon>
        <taxon>Bacillati</taxon>
        <taxon>Actinomycetota</taxon>
        <taxon>Actinomycetes</taxon>
        <taxon>Actinopolysporales</taxon>
        <taxon>Actinopolysporaceae</taxon>
        <taxon>Haloactinomyces</taxon>
    </lineage>
</organism>
<evidence type="ECO:0000256" key="2">
    <source>
        <dbReference type="ARBA" id="ARBA00022723"/>
    </source>
</evidence>
<keyword evidence="9" id="KW-1185">Reference proteome</keyword>
<dbReference type="GO" id="GO:0008270">
    <property type="term" value="F:zinc ion binding"/>
    <property type="evidence" value="ECO:0007669"/>
    <property type="project" value="InterPro"/>
</dbReference>
<dbReference type="InterPro" id="IPR036291">
    <property type="entry name" value="NAD(P)-bd_dom_sf"/>
</dbReference>
<dbReference type="GO" id="GO:0003939">
    <property type="term" value="F:L-iditol 2-dehydrogenase (NAD+) activity"/>
    <property type="evidence" value="ECO:0007669"/>
    <property type="project" value="UniProtKB-EC"/>
</dbReference>
<evidence type="ECO:0000259" key="6">
    <source>
        <dbReference type="Pfam" id="PF00107"/>
    </source>
</evidence>
<protein>
    <submittedName>
        <fullName evidence="8">Alcohol dehydrogenase/L-iditol 2-dehydrogenase</fullName>
        <ecNumber evidence="8">1.1.1.1</ecNumber>
        <ecNumber evidence="8">1.1.1.14</ecNumber>
    </submittedName>
</protein>
<dbReference type="RefSeq" id="WP_310268028.1">
    <property type="nucleotide sequence ID" value="NZ_JAVDXW010000001.1"/>
</dbReference>
<dbReference type="Pfam" id="PF00107">
    <property type="entry name" value="ADH_zinc_N"/>
    <property type="match status" value="1"/>
</dbReference>
<dbReference type="PANTHER" id="PTHR43401">
    <property type="entry name" value="L-THREONINE 3-DEHYDROGENASE"/>
    <property type="match status" value="1"/>
</dbReference>
<dbReference type="Pfam" id="PF08240">
    <property type="entry name" value="ADH_N"/>
    <property type="match status" value="1"/>
</dbReference>
<dbReference type="AlphaFoldDB" id="A0AAE3Z9V3"/>
<evidence type="ECO:0000256" key="3">
    <source>
        <dbReference type="ARBA" id="ARBA00022833"/>
    </source>
</evidence>
<sequence>MRALTFTAPRTLELVDDWPDPACGEHEVVVQMRGVGLCGSDLTLYDGKRAPAEMPWVLGHEGCGEIVAVGSAVTDRRVGETVVIEPNYCCLECEQCRAGYTSACEHRGIVGINRLGLLSEYAAVPARFAWPVPQEWPVERLVCFEPLAVAQAAVRRSGIRSGETCLVIGAGSQGLLICLCLLAAGVQPVVSEPHPGRLALALSLGATTADSAERCYSHVFECSGVEQGFHDAMRAADKLAVVSLIGQSAAPYPVVTQEIVQRQLTLRGALIYDHPVDFARTRDWLHERDLKPERILQASATAAHAASAMDAARDVPGKSWIDLTRWSAEP</sequence>
<evidence type="ECO:0000256" key="4">
    <source>
        <dbReference type="ARBA" id="ARBA00023002"/>
    </source>
</evidence>
<dbReference type="EC" id="1.1.1.14" evidence="8"/>
<dbReference type="SUPFAM" id="SSF51735">
    <property type="entry name" value="NAD(P)-binding Rossmann-fold domains"/>
    <property type="match status" value="1"/>
</dbReference>
<name>A0AAE3Z9V3_9ACTN</name>
<feature type="domain" description="Alcohol dehydrogenase-like N-terminal" evidence="7">
    <location>
        <begin position="24"/>
        <end position="134"/>
    </location>
</feature>
<dbReference type="SUPFAM" id="SSF50129">
    <property type="entry name" value="GroES-like"/>
    <property type="match status" value="1"/>
</dbReference>
<dbReference type="Proteomes" id="UP001180845">
    <property type="component" value="Unassembled WGS sequence"/>
</dbReference>
<dbReference type="PROSITE" id="PS00059">
    <property type="entry name" value="ADH_ZINC"/>
    <property type="match status" value="1"/>
</dbReference>
<evidence type="ECO:0000313" key="9">
    <source>
        <dbReference type="Proteomes" id="UP001180845"/>
    </source>
</evidence>
<comment type="cofactor">
    <cofactor evidence="1 5">
        <name>Zn(2+)</name>
        <dbReference type="ChEBI" id="CHEBI:29105"/>
    </cofactor>
</comment>
<keyword evidence="3 5" id="KW-0862">Zinc</keyword>
<dbReference type="InterPro" id="IPR011032">
    <property type="entry name" value="GroES-like_sf"/>
</dbReference>
<dbReference type="Gene3D" id="3.90.180.10">
    <property type="entry name" value="Medium-chain alcohol dehydrogenases, catalytic domain"/>
    <property type="match status" value="1"/>
</dbReference>
<evidence type="ECO:0000259" key="7">
    <source>
        <dbReference type="Pfam" id="PF08240"/>
    </source>
</evidence>
<comment type="caution">
    <text evidence="8">The sequence shown here is derived from an EMBL/GenBank/DDBJ whole genome shotgun (WGS) entry which is preliminary data.</text>
</comment>
<dbReference type="InterPro" id="IPR013154">
    <property type="entry name" value="ADH-like_N"/>
</dbReference>
<proteinExistence type="inferred from homology"/>
<evidence type="ECO:0000256" key="5">
    <source>
        <dbReference type="RuleBase" id="RU361277"/>
    </source>
</evidence>
<dbReference type="InterPro" id="IPR013149">
    <property type="entry name" value="ADH-like_C"/>
</dbReference>
<dbReference type="InterPro" id="IPR050129">
    <property type="entry name" value="Zn_alcohol_dh"/>
</dbReference>
<dbReference type="PANTHER" id="PTHR43401:SF2">
    <property type="entry name" value="L-THREONINE 3-DEHYDROGENASE"/>
    <property type="match status" value="1"/>
</dbReference>
<reference evidence="8" key="1">
    <citation type="submission" date="2023-07" db="EMBL/GenBank/DDBJ databases">
        <title>Sequencing the genomes of 1000 actinobacteria strains.</title>
        <authorList>
            <person name="Klenk H.-P."/>
        </authorList>
    </citation>
    <scope>NUCLEOTIDE SEQUENCE</scope>
    <source>
        <strain evidence="8">DSM 45977</strain>
    </source>
</reference>
<dbReference type="EC" id="1.1.1.1" evidence="8"/>
<keyword evidence="4 8" id="KW-0560">Oxidoreductase</keyword>
<gene>
    <name evidence="8" type="ORF">JOF55_000181</name>
</gene>
<evidence type="ECO:0000256" key="1">
    <source>
        <dbReference type="ARBA" id="ARBA00001947"/>
    </source>
</evidence>
<feature type="domain" description="Alcohol dehydrogenase-like C-terminal" evidence="6">
    <location>
        <begin position="174"/>
        <end position="285"/>
    </location>
</feature>